<dbReference type="SUPFAM" id="SSF57414">
    <property type="entry name" value="Hairpin loop containing domain-like"/>
    <property type="match status" value="1"/>
</dbReference>
<organism evidence="4 5">
    <name type="scientific">Neonectria ditissima</name>
    <dbReference type="NCBI Taxonomy" id="78410"/>
    <lineage>
        <taxon>Eukaryota</taxon>
        <taxon>Fungi</taxon>
        <taxon>Dikarya</taxon>
        <taxon>Ascomycota</taxon>
        <taxon>Pezizomycotina</taxon>
        <taxon>Sordariomycetes</taxon>
        <taxon>Hypocreomycetidae</taxon>
        <taxon>Hypocreales</taxon>
        <taxon>Nectriaceae</taxon>
        <taxon>Neonectria</taxon>
    </lineage>
</organism>
<dbReference type="Gene3D" id="3.50.4.10">
    <property type="entry name" value="Hepatocyte Growth Factor"/>
    <property type="match status" value="1"/>
</dbReference>
<feature type="domain" description="Apple" evidence="3">
    <location>
        <begin position="81"/>
        <end position="153"/>
    </location>
</feature>
<dbReference type="AlphaFoldDB" id="A0A0P7BIY5"/>
<dbReference type="Proteomes" id="UP000050424">
    <property type="component" value="Unassembled WGS sequence"/>
</dbReference>
<comment type="caution">
    <text evidence="4">The sequence shown here is derived from an EMBL/GenBank/DDBJ whole genome shotgun (WGS) entry which is preliminary data.</text>
</comment>
<dbReference type="EMBL" id="LKCW01000010">
    <property type="protein sequence ID" value="KPM45135.1"/>
    <property type="molecule type" value="Genomic_DNA"/>
</dbReference>
<keyword evidence="5" id="KW-1185">Reference proteome</keyword>
<protein>
    <recommendedName>
        <fullName evidence="3">Apple domain-containing protein</fullName>
    </recommendedName>
</protein>
<feature type="region of interest" description="Disordered" evidence="1">
    <location>
        <begin position="29"/>
        <end position="60"/>
    </location>
</feature>
<evidence type="ECO:0000313" key="4">
    <source>
        <dbReference type="EMBL" id="KPM45135.1"/>
    </source>
</evidence>
<feature type="compositionally biased region" description="Low complexity" evidence="1">
    <location>
        <begin position="29"/>
        <end position="59"/>
    </location>
</feature>
<evidence type="ECO:0000313" key="5">
    <source>
        <dbReference type="Proteomes" id="UP000050424"/>
    </source>
</evidence>
<proteinExistence type="predicted"/>
<dbReference type="Pfam" id="PF00024">
    <property type="entry name" value="PAN_1"/>
    <property type="match status" value="1"/>
</dbReference>
<accession>A0A0P7BIY5</accession>
<evidence type="ECO:0000256" key="1">
    <source>
        <dbReference type="SAM" id="MobiDB-lite"/>
    </source>
</evidence>
<feature type="signal peptide" evidence="2">
    <location>
        <begin position="1"/>
        <end position="26"/>
    </location>
</feature>
<reference evidence="4 5" key="1">
    <citation type="submission" date="2015-09" db="EMBL/GenBank/DDBJ databases">
        <title>Draft genome of a European isolate of the apple canker pathogen Neonectria ditissima.</title>
        <authorList>
            <person name="Gomez-Cortecero A."/>
            <person name="Harrison R.J."/>
            <person name="Armitage A.D."/>
        </authorList>
    </citation>
    <scope>NUCLEOTIDE SEQUENCE [LARGE SCALE GENOMIC DNA]</scope>
    <source>
        <strain evidence="4 5">R09/05</strain>
    </source>
</reference>
<evidence type="ECO:0000256" key="2">
    <source>
        <dbReference type="SAM" id="SignalP"/>
    </source>
</evidence>
<keyword evidence="2" id="KW-0732">Signal</keyword>
<gene>
    <name evidence="4" type="ORF">AK830_g1418</name>
</gene>
<feature type="chain" id="PRO_5006135880" description="Apple domain-containing protein" evidence="2">
    <location>
        <begin position="27"/>
        <end position="166"/>
    </location>
</feature>
<name>A0A0P7BIY5_9HYPO</name>
<evidence type="ECO:0000259" key="3">
    <source>
        <dbReference type="PROSITE" id="PS50948"/>
    </source>
</evidence>
<dbReference type="InterPro" id="IPR003609">
    <property type="entry name" value="Pan_app"/>
</dbReference>
<sequence>MPSLKTAMLGLAALAFLGVQAGPCKASDTTSIETTATTTETATSTTETTSATSTPSPAECSLQVVNDRESEPAKRFSEIACGTGGTIANNGAVIASPSISVLEDCALACALNSACQSFLFYDDDGLCKLLEGTASDVGFTETGGPEEIYNLSCFSCTGREEQVEYE</sequence>
<dbReference type="PROSITE" id="PS50948">
    <property type="entry name" value="PAN"/>
    <property type="match status" value="1"/>
</dbReference>